<evidence type="ECO:0000259" key="7">
    <source>
        <dbReference type="Pfam" id="PF03600"/>
    </source>
</evidence>
<feature type="transmembrane region" description="Helical" evidence="6">
    <location>
        <begin position="6"/>
        <end position="25"/>
    </location>
</feature>
<evidence type="ECO:0000256" key="6">
    <source>
        <dbReference type="SAM" id="Phobius"/>
    </source>
</evidence>
<evidence type="ECO:0000256" key="4">
    <source>
        <dbReference type="ARBA" id="ARBA00022989"/>
    </source>
</evidence>
<feature type="transmembrane region" description="Helical" evidence="6">
    <location>
        <begin position="314"/>
        <end position="337"/>
    </location>
</feature>
<dbReference type="PANTHER" id="PTHR10283">
    <property type="entry name" value="SOLUTE CARRIER FAMILY 13 MEMBER"/>
    <property type="match status" value="1"/>
</dbReference>
<feature type="transmembrane region" description="Helical" evidence="6">
    <location>
        <begin position="374"/>
        <end position="393"/>
    </location>
</feature>
<feature type="transmembrane region" description="Helical" evidence="6">
    <location>
        <begin position="437"/>
        <end position="456"/>
    </location>
</feature>
<proteinExistence type="predicted"/>
<evidence type="ECO:0000313" key="9">
    <source>
        <dbReference type="Proteomes" id="UP000307999"/>
    </source>
</evidence>
<evidence type="ECO:0000313" key="8">
    <source>
        <dbReference type="EMBL" id="TKB45714.1"/>
    </source>
</evidence>
<feature type="transmembrane region" description="Helical" evidence="6">
    <location>
        <begin position="134"/>
        <end position="156"/>
    </location>
</feature>
<dbReference type="PANTHER" id="PTHR10283:SF82">
    <property type="entry name" value="SOLUTE CARRIER FAMILY 13 MEMBER 2"/>
    <property type="match status" value="1"/>
</dbReference>
<keyword evidence="5 6" id="KW-0472">Membrane</keyword>
<name>A0A4U1B5I8_9GAMM</name>
<feature type="transmembrane region" description="Helical" evidence="6">
    <location>
        <begin position="163"/>
        <end position="184"/>
    </location>
</feature>
<dbReference type="Proteomes" id="UP000307999">
    <property type="component" value="Unassembled WGS sequence"/>
</dbReference>
<dbReference type="AlphaFoldDB" id="A0A4U1B5I8"/>
<feature type="transmembrane region" description="Helical" evidence="6">
    <location>
        <begin position="399"/>
        <end position="425"/>
    </location>
</feature>
<dbReference type="GO" id="GO:1905039">
    <property type="term" value="P:carboxylic acid transmembrane transport"/>
    <property type="evidence" value="ECO:0007669"/>
    <property type="project" value="UniProtKB-ARBA"/>
</dbReference>
<feature type="transmembrane region" description="Helical" evidence="6">
    <location>
        <begin position="349"/>
        <end position="367"/>
    </location>
</feature>
<organism evidence="8 9">
    <name type="scientific">Thalassotalea mangrovi</name>
    <dbReference type="NCBI Taxonomy" id="2572245"/>
    <lineage>
        <taxon>Bacteria</taxon>
        <taxon>Pseudomonadati</taxon>
        <taxon>Pseudomonadota</taxon>
        <taxon>Gammaproteobacteria</taxon>
        <taxon>Alteromonadales</taxon>
        <taxon>Colwelliaceae</taxon>
        <taxon>Thalassotalea</taxon>
    </lineage>
</organism>
<keyword evidence="2" id="KW-0813">Transport</keyword>
<dbReference type="EMBL" id="SWDB01000014">
    <property type="protein sequence ID" value="TKB45714.1"/>
    <property type="molecule type" value="Genomic_DNA"/>
</dbReference>
<gene>
    <name evidence="8" type="ORF">E8M12_07215</name>
</gene>
<dbReference type="CDD" id="cd01115">
    <property type="entry name" value="SLC13_permease"/>
    <property type="match status" value="1"/>
</dbReference>
<dbReference type="OrthoDB" id="9766267at2"/>
<feature type="transmembrane region" description="Helical" evidence="6">
    <location>
        <begin position="74"/>
        <end position="93"/>
    </location>
</feature>
<keyword evidence="4 6" id="KW-1133">Transmembrane helix</keyword>
<feature type="transmembrane region" description="Helical" evidence="6">
    <location>
        <begin position="204"/>
        <end position="227"/>
    </location>
</feature>
<dbReference type="InterPro" id="IPR001898">
    <property type="entry name" value="SLC13A/DASS"/>
</dbReference>
<feature type="transmembrane region" description="Helical" evidence="6">
    <location>
        <begin position="105"/>
        <end position="128"/>
    </location>
</feature>
<keyword evidence="3 6" id="KW-0812">Transmembrane</keyword>
<evidence type="ECO:0000256" key="5">
    <source>
        <dbReference type="ARBA" id="ARBA00023136"/>
    </source>
</evidence>
<feature type="domain" description="Citrate transporter-like" evidence="7">
    <location>
        <begin position="42"/>
        <end position="392"/>
    </location>
</feature>
<protein>
    <submittedName>
        <fullName evidence="8">SLC13/DASS family transporter</fullName>
    </submittedName>
</protein>
<dbReference type="NCBIfam" id="TIGR00785">
    <property type="entry name" value="dass"/>
    <property type="match status" value="1"/>
</dbReference>
<comment type="subcellular location">
    <subcellularLocation>
        <location evidence="1">Membrane</location>
        <topology evidence="1">Multi-pass membrane protein</topology>
    </subcellularLocation>
</comment>
<evidence type="ECO:0000256" key="1">
    <source>
        <dbReference type="ARBA" id="ARBA00004141"/>
    </source>
</evidence>
<evidence type="ECO:0000256" key="2">
    <source>
        <dbReference type="ARBA" id="ARBA00022448"/>
    </source>
</evidence>
<reference evidence="8 9" key="1">
    <citation type="submission" date="2019-04" db="EMBL/GenBank/DDBJ databases">
        <title>Thalassotalea guangxiensis sp. nov., isolated from sediment of the coastal wetland.</title>
        <authorList>
            <person name="Zheng S."/>
            <person name="Zhang D."/>
        </authorList>
    </citation>
    <scope>NUCLEOTIDE SEQUENCE [LARGE SCALE GENOMIC DNA]</scope>
    <source>
        <strain evidence="8 9">ZS-4</strain>
    </source>
</reference>
<dbReference type="Pfam" id="PF03600">
    <property type="entry name" value="CitMHS"/>
    <property type="match status" value="1"/>
</dbReference>
<sequence>MKNHHLIAIITPLVCIACFFVLLQLNMGSAPAMTVSLTLLIVVFWVTETLPIPITSLLPFVLFPLFGILDHKQASSALGSHVILLLMGAFMLSKALEKSQVHERLAVYMVNLVGVHSGRRLVIGFMLATAILSMWISNTATVLIMLPMALAVLSHIENRKLKVALILGIAYAASVGGVGTLIGTPPNVIFMGIFEQFTQTEFGFIEWMKVGVPVVLISVPIMGLWLTRNVTLDERINMPVQGKWRTEEKRTLAVFALTALAWITRKEPFGGWSGALDLPQVGDSSIALAAVVIMAMIPNGKGSRLLDWDTAKTIPWGMLLLFAGGIVIAKAFVASGLSDILASGLVELANLPILLTLLCICLAVTYLTEITSNTATATLLMPILASAAIATGLPPQVLMIPAAICASCAFMLPVATAPNAIAFGTKQIDILDMVKEGAVLSLLVSCIVALCCYWILI</sequence>
<dbReference type="GO" id="GO:0008514">
    <property type="term" value="F:organic anion transmembrane transporter activity"/>
    <property type="evidence" value="ECO:0007669"/>
    <property type="project" value="UniProtKB-ARBA"/>
</dbReference>
<feature type="transmembrane region" description="Helical" evidence="6">
    <location>
        <begin position="37"/>
        <end position="62"/>
    </location>
</feature>
<dbReference type="GO" id="GO:0005886">
    <property type="term" value="C:plasma membrane"/>
    <property type="evidence" value="ECO:0007669"/>
    <property type="project" value="TreeGrafter"/>
</dbReference>
<comment type="caution">
    <text evidence="8">The sequence shown here is derived from an EMBL/GenBank/DDBJ whole genome shotgun (WGS) entry which is preliminary data.</text>
</comment>
<keyword evidence="9" id="KW-1185">Reference proteome</keyword>
<dbReference type="RefSeq" id="WP_136735421.1">
    <property type="nucleotide sequence ID" value="NZ_SWDB01000014.1"/>
</dbReference>
<dbReference type="InterPro" id="IPR004680">
    <property type="entry name" value="Cit_transptr-like_dom"/>
</dbReference>
<evidence type="ECO:0000256" key="3">
    <source>
        <dbReference type="ARBA" id="ARBA00022692"/>
    </source>
</evidence>
<accession>A0A4U1B5I8</accession>